<evidence type="ECO:0000313" key="2">
    <source>
        <dbReference type="EMBL" id="KKK84983.1"/>
    </source>
</evidence>
<feature type="transmembrane region" description="Helical" evidence="1">
    <location>
        <begin position="153"/>
        <end position="174"/>
    </location>
</feature>
<feature type="non-terminal residue" evidence="2">
    <location>
        <position position="272"/>
    </location>
</feature>
<feature type="transmembrane region" description="Helical" evidence="1">
    <location>
        <begin position="225"/>
        <end position="246"/>
    </location>
</feature>
<feature type="transmembrane region" description="Helical" evidence="1">
    <location>
        <begin position="111"/>
        <end position="132"/>
    </location>
</feature>
<evidence type="ECO:0000256" key="1">
    <source>
        <dbReference type="SAM" id="Phobius"/>
    </source>
</evidence>
<protein>
    <submittedName>
        <fullName evidence="2">Uncharacterized protein</fullName>
    </submittedName>
</protein>
<proteinExistence type="predicted"/>
<feature type="transmembrane region" description="Helical" evidence="1">
    <location>
        <begin position="7"/>
        <end position="29"/>
    </location>
</feature>
<keyword evidence="1" id="KW-0472">Membrane</keyword>
<keyword evidence="1" id="KW-1133">Transmembrane helix</keyword>
<keyword evidence="1" id="KW-0812">Transmembrane</keyword>
<comment type="caution">
    <text evidence="2">The sequence shown here is derived from an EMBL/GenBank/DDBJ whole genome shotgun (WGS) entry which is preliminary data.</text>
</comment>
<dbReference type="AlphaFoldDB" id="A0A0F8YU61"/>
<feature type="transmembrane region" description="Helical" evidence="1">
    <location>
        <begin position="35"/>
        <end position="54"/>
    </location>
</feature>
<feature type="transmembrane region" description="Helical" evidence="1">
    <location>
        <begin position="75"/>
        <end position="99"/>
    </location>
</feature>
<reference evidence="2" key="1">
    <citation type="journal article" date="2015" name="Nature">
        <title>Complex archaea that bridge the gap between prokaryotes and eukaryotes.</title>
        <authorList>
            <person name="Spang A."/>
            <person name="Saw J.H."/>
            <person name="Jorgensen S.L."/>
            <person name="Zaremba-Niedzwiedzka K."/>
            <person name="Martijn J."/>
            <person name="Lind A.E."/>
            <person name="van Eijk R."/>
            <person name="Schleper C."/>
            <person name="Guy L."/>
            <person name="Ettema T.J."/>
        </authorList>
    </citation>
    <scope>NUCLEOTIDE SEQUENCE</scope>
</reference>
<feature type="transmembrane region" description="Helical" evidence="1">
    <location>
        <begin position="252"/>
        <end position="271"/>
    </location>
</feature>
<gene>
    <name evidence="2" type="ORF">LCGC14_2777870</name>
</gene>
<accession>A0A0F8YU61</accession>
<name>A0A0F8YU61_9ZZZZ</name>
<dbReference type="EMBL" id="LAZR01051516">
    <property type="protein sequence ID" value="KKK84983.1"/>
    <property type="molecule type" value="Genomic_DNA"/>
</dbReference>
<sequence length="272" mass="31443">MNTKKRQFLIISAVILGITLFGTLLYILYVLKLGMALIEALIAASVLYLSAGILNNNLREEVRISKRVHRFSSGVSTLIIFGIILIIRLLLEALGRYYIFEDYYLFRYLNADAFLFAIMVTIFLPLHAIFLKRFAKYRLHDEDNIQNQQFRELFIKFIILAWIAGIIFLSIPLLKIPMENPDNFNLGFVWTIFVIGFAIFITIIVNKTRSIETRIPNIVLKQAMYTGGFISFGIWSIQLVIVELYLRKLFGITLYIQDIRILIIVVNAVYIA</sequence>
<feature type="transmembrane region" description="Helical" evidence="1">
    <location>
        <begin position="186"/>
        <end position="205"/>
    </location>
</feature>
<organism evidence="2">
    <name type="scientific">marine sediment metagenome</name>
    <dbReference type="NCBI Taxonomy" id="412755"/>
    <lineage>
        <taxon>unclassified sequences</taxon>
        <taxon>metagenomes</taxon>
        <taxon>ecological metagenomes</taxon>
    </lineage>
</organism>